<dbReference type="GO" id="GO:0003712">
    <property type="term" value="F:transcription coregulator activity"/>
    <property type="evidence" value="ECO:0007669"/>
    <property type="project" value="InterPro"/>
</dbReference>
<reference evidence="11 12" key="1">
    <citation type="submission" date="2018-04" db="EMBL/GenBank/DDBJ databases">
        <authorList>
            <person name="Huttner S."/>
            <person name="Dainat J."/>
        </authorList>
    </citation>
    <scope>NUCLEOTIDE SEQUENCE [LARGE SCALE GENOMIC DNA]</scope>
</reference>
<protein>
    <recommendedName>
        <fullName evidence="3 9">Mediator of RNA polymerase II transcription subunit 8</fullName>
    </recommendedName>
    <alternativeName>
        <fullName evidence="8 9">Mediator complex subunit 8</fullName>
    </alternativeName>
</protein>
<sequence>MASLNMAPEELKQLELLRNRYAQLTSSLASLRAGIINSNPLPSRESLQASATILQQNIRTLQELATENADLFQRTAVHPSTNFPGRTQEHVLLQLVRKKLEPDVESWVEEARETAAAAGVDATKLATGVPTRREHDYDEDIYGMDQDEDVSSDPFTDQWADMHDAFQETLQHYVTVQVKKKYTIEEQAMGIENVRTGLRQNLEESDEEEDEEEEEEEEDEAAGAAEHARDAGSGAGGPGAAGGKPTLEPEHLFWLAARGDLDIPRNIPFVSQR</sequence>
<dbReference type="PANTHER" id="PTHR13074">
    <property type="entry name" value="MEDIATOR OF RNA POLYMERASE II TRANSCRIPTION SUBUNIT 8"/>
    <property type="match status" value="1"/>
</dbReference>
<dbReference type="Gene3D" id="1.20.58.1710">
    <property type="match status" value="1"/>
</dbReference>
<keyword evidence="7 9" id="KW-0539">Nucleus</keyword>
<evidence type="ECO:0000313" key="12">
    <source>
        <dbReference type="Proteomes" id="UP000289323"/>
    </source>
</evidence>
<evidence type="ECO:0000256" key="5">
    <source>
        <dbReference type="ARBA" id="ARBA00023159"/>
    </source>
</evidence>
<evidence type="ECO:0000256" key="7">
    <source>
        <dbReference type="ARBA" id="ARBA00023242"/>
    </source>
</evidence>
<dbReference type="InterPro" id="IPR019364">
    <property type="entry name" value="Mediatior_Med8_fun/met"/>
</dbReference>
<evidence type="ECO:0000256" key="10">
    <source>
        <dbReference type="SAM" id="MobiDB-lite"/>
    </source>
</evidence>
<evidence type="ECO:0000313" key="11">
    <source>
        <dbReference type="EMBL" id="SPQ17961.1"/>
    </source>
</evidence>
<evidence type="ECO:0000256" key="2">
    <source>
        <dbReference type="ARBA" id="ARBA00005716"/>
    </source>
</evidence>
<evidence type="ECO:0000256" key="8">
    <source>
        <dbReference type="ARBA" id="ARBA00031261"/>
    </source>
</evidence>
<keyword evidence="4 9" id="KW-0805">Transcription regulation</keyword>
<dbReference type="GO" id="GO:0016592">
    <property type="term" value="C:mediator complex"/>
    <property type="evidence" value="ECO:0007669"/>
    <property type="project" value="InterPro"/>
</dbReference>
<dbReference type="GO" id="GO:0000978">
    <property type="term" value="F:RNA polymerase II cis-regulatory region sequence-specific DNA binding"/>
    <property type="evidence" value="ECO:0007669"/>
    <property type="project" value="TreeGrafter"/>
</dbReference>
<comment type="similarity">
    <text evidence="2 9">Belongs to the Mediator complex subunit 8 family.</text>
</comment>
<feature type="compositionally biased region" description="Acidic residues" evidence="10">
    <location>
        <begin position="203"/>
        <end position="221"/>
    </location>
</feature>
<evidence type="ECO:0000256" key="6">
    <source>
        <dbReference type="ARBA" id="ARBA00023163"/>
    </source>
</evidence>
<proteinExistence type="inferred from homology"/>
<dbReference type="GO" id="GO:0006357">
    <property type="term" value="P:regulation of transcription by RNA polymerase II"/>
    <property type="evidence" value="ECO:0007669"/>
    <property type="project" value="InterPro"/>
</dbReference>
<dbReference type="Proteomes" id="UP000289323">
    <property type="component" value="Unassembled WGS sequence"/>
</dbReference>
<dbReference type="PANTHER" id="PTHR13074:SF9">
    <property type="entry name" value="MEDIATOR OF RNA POLYMERASE II TRANSCRIPTION SUBUNIT 8"/>
    <property type="match status" value="1"/>
</dbReference>
<dbReference type="AlphaFoldDB" id="A0A3S4AI33"/>
<keyword evidence="6 9" id="KW-0804">Transcription</keyword>
<dbReference type="Pfam" id="PF10232">
    <property type="entry name" value="Med8"/>
    <property type="match status" value="1"/>
</dbReference>
<evidence type="ECO:0000256" key="3">
    <source>
        <dbReference type="ARBA" id="ARBA00020637"/>
    </source>
</evidence>
<name>A0A3S4AI33_9PEZI</name>
<evidence type="ECO:0000256" key="4">
    <source>
        <dbReference type="ARBA" id="ARBA00023015"/>
    </source>
</evidence>
<evidence type="ECO:0000256" key="1">
    <source>
        <dbReference type="ARBA" id="ARBA00004123"/>
    </source>
</evidence>
<gene>
    <name evidence="9" type="primary">MED8</name>
    <name evidence="11" type="ORF">TT172_LOCUS380</name>
</gene>
<keyword evidence="5 9" id="KW-0010">Activator</keyword>
<dbReference type="GO" id="GO:0070847">
    <property type="term" value="C:core mediator complex"/>
    <property type="evidence" value="ECO:0007669"/>
    <property type="project" value="TreeGrafter"/>
</dbReference>
<comment type="subcellular location">
    <subcellularLocation>
        <location evidence="1 9">Nucleus</location>
    </subcellularLocation>
</comment>
<feature type="region of interest" description="Disordered" evidence="10">
    <location>
        <begin position="195"/>
        <end position="246"/>
    </location>
</feature>
<comment type="function">
    <text evidence="9">Component of the Mediator complex, a coactivator involved in the regulated transcription of nearly all RNA polymerase II-dependent genes. Mediator functions as a bridge to convey information from gene-specific regulatory proteins to the basal RNA polymerase II transcription machinery. Mediator is recruited to promoters by direct interactions with regulatory proteins and serves as a scaffold for the assembly of a functional preinitiation complex with RNA polymerase II and the general transcription factors.</text>
</comment>
<accession>A0A3S4AI33</accession>
<dbReference type="Gene3D" id="6.10.250.2610">
    <property type="match status" value="1"/>
</dbReference>
<feature type="compositionally biased region" description="Gly residues" evidence="10">
    <location>
        <begin position="233"/>
        <end position="242"/>
    </location>
</feature>
<dbReference type="EMBL" id="OUUZ01000001">
    <property type="protein sequence ID" value="SPQ17961.1"/>
    <property type="molecule type" value="Genomic_DNA"/>
</dbReference>
<evidence type="ECO:0000256" key="9">
    <source>
        <dbReference type="RuleBase" id="RU364144"/>
    </source>
</evidence>
<comment type="subunit">
    <text evidence="9">Component of the Mediator complex.</text>
</comment>
<organism evidence="11 12">
    <name type="scientific">Thermothielavioides terrestris</name>
    <dbReference type="NCBI Taxonomy" id="2587410"/>
    <lineage>
        <taxon>Eukaryota</taxon>
        <taxon>Fungi</taxon>
        <taxon>Dikarya</taxon>
        <taxon>Ascomycota</taxon>
        <taxon>Pezizomycotina</taxon>
        <taxon>Sordariomycetes</taxon>
        <taxon>Sordariomycetidae</taxon>
        <taxon>Sordariales</taxon>
        <taxon>Chaetomiaceae</taxon>
        <taxon>Thermothielavioides</taxon>
    </lineage>
</organism>